<name>A0A4U8UTV0_STECR</name>
<reference evidence="1 2" key="2">
    <citation type="journal article" date="2019" name="G3 (Bethesda)">
        <title>Hybrid Assembly of the Genome of the Entomopathogenic Nematode Steinernema carpocapsae Identifies the X-Chromosome.</title>
        <authorList>
            <person name="Serra L."/>
            <person name="Macchietto M."/>
            <person name="Macias-Munoz A."/>
            <person name="McGill C.J."/>
            <person name="Rodriguez I.M."/>
            <person name="Rodriguez B."/>
            <person name="Murad R."/>
            <person name="Mortazavi A."/>
        </authorList>
    </citation>
    <scope>NUCLEOTIDE SEQUENCE [LARGE SCALE GENOMIC DNA]</scope>
    <source>
        <strain evidence="1 2">ALL</strain>
    </source>
</reference>
<dbReference type="GO" id="GO:0016791">
    <property type="term" value="F:phosphatase activity"/>
    <property type="evidence" value="ECO:0007669"/>
    <property type="project" value="UniProtKB-ARBA"/>
</dbReference>
<comment type="caution">
    <text evidence="1">The sequence shown here is derived from an EMBL/GenBank/DDBJ whole genome shotgun (WGS) entry which is preliminary data.</text>
</comment>
<dbReference type="SUPFAM" id="SSF53254">
    <property type="entry name" value="Phosphoglycerate mutase-like"/>
    <property type="match status" value="1"/>
</dbReference>
<dbReference type="CDD" id="cd07067">
    <property type="entry name" value="HP_PGM_like"/>
    <property type="match status" value="1"/>
</dbReference>
<dbReference type="AlphaFoldDB" id="A0A4U8UTV0"/>
<dbReference type="EMBL" id="AZBU02000001">
    <property type="protein sequence ID" value="TMS36691.1"/>
    <property type="molecule type" value="Genomic_DNA"/>
</dbReference>
<dbReference type="OrthoDB" id="414418at2759"/>
<dbReference type="Gene3D" id="3.40.50.1240">
    <property type="entry name" value="Phosphoglycerate mutase-like"/>
    <property type="match status" value="1"/>
</dbReference>
<accession>A0A4U8UTV0</accession>
<protein>
    <submittedName>
        <fullName evidence="1">Uncharacterized protein</fullName>
    </submittedName>
</protein>
<dbReference type="EMBL" id="CM016762">
    <property type="protein sequence ID" value="TMS36691.1"/>
    <property type="molecule type" value="Genomic_DNA"/>
</dbReference>
<dbReference type="InterPro" id="IPR013078">
    <property type="entry name" value="His_Pase_superF_clade-1"/>
</dbReference>
<gene>
    <name evidence="1" type="ORF">L596_003793</name>
</gene>
<dbReference type="InterPro" id="IPR051710">
    <property type="entry name" value="Phosphatase_SH3-domain"/>
</dbReference>
<keyword evidence="2" id="KW-1185">Reference proteome</keyword>
<dbReference type="InterPro" id="IPR029033">
    <property type="entry name" value="His_PPase_superfam"/>
</dbReference>
<dbReference type="PANTHER" id="PTHR16469">
    <property type="entry name" value="UBIQUITIN-ASSOCIATED AND SH3 DOMAIN-CONTAINING BA-RELATED"/>
    <property type="match status" value="1"/>
</dbReference>
<evidence type="ECO:0000313" key="1">
    <source>
        <dbReference type="EMBL" id="TMS36691.1"/>
    </source>
</evidence>
<sequence>MLVVRHGERCDFSFSGQGEKNWYRRSVDSNGKYKPFDLNLPRNLPVRNGGMHTDTALTEIGYLQSKITGRAFRDYGVVIDHIYCSSALRCVQTAVGILKGMSSDKLKLNIEPGLFEWMQWCKSGRPMWMSTKELSAAGYPINSNYQPIMKDTDLNLDESLNTYYRRSHEVSKGILEKHPTGTILLVAHGASLDTLTRGLCGAPPRSNDEFFFILQHTPYLACTEARESAEGQWRVVGSPIPPLHHAANAAYDSTLLQMSPSALSERAAASMQNKRF</sequence>
<dbReference type="PANTHER" id="PTHR16469:SF27">
    <property type="entry name" value="UBIQUITIN-ASSOCIATED AND SH3 DOMAIN-CONTAINING BA-RELATED"/>
    <property type="match status" value="1"/>
</dbReference>
<dbReference type="STRING" id="34508.A0A4U8UTV0"/>
<dbReference type="Pfam" id="PF00300">
    <property type="entry name" value="His_Phos_1"/>
    <property type="match status" value="1"/>
</dbReference>
<dbReference type="Proteomes" id="UP000298663">
    <property type="component" value="Chromosome X"/>
</dbReference>
<proteinExistence type="predicted"/>
<evidence type="ECO:0000313" key="2">
    <source>
        <dbReference type="Proteomes" id="UP000298663"/>
    </source>
</evidence>
<organism evidence="1 2">
    <name type="scientific">Steinernema carpocapsae</name>
    <name type="common">Entomopathogenic nematode</name>
    <dbReference type="NCBI Taxonomy" id="34508"/>
    <lineage>
        <taxon>Eukaryota</taxon>
        <taxon>Metazoa</taxon>
        <taxon>Ecdysozoa</taxon>
        <taxon>Nematoda</taxon>
        <taxon>Chromadorea</taxon>
        <taxon>Rhabditida</taxon>
        <taxon>Tylenchina</taxon>
        <taxon>Panagrolaimomorpha</taxon>
        <taxon>Strongyloidoidea</taxon>
        <taxon>Steinernematidae</taxon>
        <taxon>Steinernema</taxon>
    </lineage>
</organism>
<reference evidence="1 2" key="1">
    <citation type="journal article" date="2015" name="Genome Biol.">
        <title>Comparative genomics of Steinernema reveals deeply conserved gene regulatory networks.</title>
        <authorList>
            <person name="Dillman A.R."/>
            <person name="Macchietto M."/>
            <person name="Porter C.F."/>
            <person name="Rogers A."/>
            <person name="Williams B."/>
            <person name="Antoshechkin I."/>
            <person name="Lee M.M."/>
            <person name="Goodwin Z."/>
            <person name="Lu X."/>
            <person name="Lewis E.E."/>
            <person name="Goodrich-Blair H."/>
            <person name="Stock S.P."/>
            <person name="Adams B.J."/>
            <person name="Sternberg P.W."/>
            <person name="Mortazavi A."/>
        </authorList>
    </citation>
    <scope>NUCLEOTIDE SEQUENCE [LARGE SCALE GENOMIC DNA]</scope>
    <source>
        <strain evidence="1 2">ALL</strain>
    </source>
</reference>